<feature type="transmembrane region" description="Helical" evidence="1">
    <location>
        <begin position="42"/>
        <end position="65"/>
    </location>
</feature>
<organism evidence="2 3">
    <name type="scientific">Microcella pacifica</name>
    <dbReference type="NCBI Taxonomy" id="2591847"/>
    <lineage>
        <taxon>Bacteria</taxon>
        <taxon>Bacillati</taxon>
        <taxon>Actinomycetota</taxon>
        <taxon>Actinomycetes</taxon>
        <taxon>Micrococcales</taxon>
        <taxon>Microbacteriaceae</taxon>
        <taxon>Microcella</taxon>
    </lineage>
</organism>
<evidence type="ECO:0000313" key="2">
    <source>
        <dbReference type="EMBL" id="NHF62744.1"/>
    </source>
</evidence>
<proteinExistence type="predicted"/>
<gene>
    <name evidence="2" type="ORF">FK219_005765</name>
</gene>
<keyword evidence="3" id="KW-1185">Reference proteome</keyword>
<feature type="transmembrane region" description="Helical" evidence="1">
    <location>
        <begin position="7"/>
        <end position="30"/>
    </location>
</feature>
<dbReference type="AlphaFoldDB" id="A0A9E5JLJ3"/>
<reference evidence="2 3" key="2">
    <citation type="submission" date="2020-03" db="EMBL/GenBank/DDBJ databases">
        <title>Chryseoglobus sp. isolated from a deep-sea seamount.</title>
        <authorList>
            <person name="Zhang D.-C."/>
        </authorList>
    </citation>
    <scope>NUCLEOTIDE SEQUENCE [LARGE SCALE GENOMIC DNA]</scope>
    <source>
        <strain evidence="2 3">KN1116</strain>
    </source>
</reference>
<feature type="transmembrane region" description="Helical" evidence="1">
    <location>
        <begin position="117"/>
        <end position="139"/>
    </location>
</feature>
<keyword evidence="1" id="KW-1133">Transmembrane helix</keyword>
<dbReference type="RefSeq" id="WP_152583340.1">
    <property type="nucleotide sequence ID" value="NZ_JAVJPO010000024.1"/>
</dbReference>
<dbReference type="OrthoDB" id="7839936at2"/>
<dbReference type="Proteomes" id="UP000818266">
    <property type="component" value="Unassembled WGS sequence"/>
</dbReference>
<dbReference type="EMBL" id="VIKT02000007">
    <property type="protein sequence ID" value="NHF62744.1"/>
    <property type="molecule type" value="Genomic_DNA"/>
</dbReference>
<feature type="transmembrane region" description="Helical" evidence="1">
    <location>
        <begin position="77"/>
        <end position="97"/>
    </location>
</feature>
<accession>A0A9E5JLJ3</accession>
<sequence>MKAVAVLGSAGFVGVMLTIGFGLGAFFVLSEPAVFERWFADYFVFLLVPVFITSVPAFVGTIVMLRRSEKGSATRRSWFVALVGLVLAYGITSVVSLPLNIAFWSFTLSDEAITTALAWWMVAHVARTVAALIGTVYAFRAVTSA</sequence>
<reference evidence="2 3" key="1">
    <citation type="submission" date="2019-06" db="EMBL/GenBank/DDBJ databases">
        <authorList>
            <person name="De-Chao Zhang Q."/>
        </authorList>
    </citation>
    <scope>NUCLEOTIDE SEQUENCE [LARGE SCALE GENOMIC DNA]</scope>
    <source>
        <strain evidence="2 3">KN1116</strain>
    </source>
</reference>
<protein>
    <submittedName>
        <fullName evidence="2">Uncharacterized protein</fullName>
    </submittedName>
</protein>
<keyword evidence="1" id="KW-0812">Transmembrane</keyword>
<evidence type="ECO:0000256" key="1">
    <source>
        <dbReference type="SAM" id="Phobius"/>
    </source>
</evidence>
<keyword evidence="1" id="KW-0472">Membrane</keyword>
<name>A0A9E5JLJ3_9MICO</name>
<comment type="caution">
    <text evidence="2">The sequence shown here is derived from an EMBL/GenBank/DDBJ whole genome shotgun (WGS) entry which is preliminary data.</text>
</comment>
<evidence type="ECO:0000313" key="3">
    <source>
        <dbReference type="Proteomes" id="UP000818266"/>
    </source>
</evidence>